<comment type="caution">
    <text evidence="1">The sequence shown here is derived from an EMBL/GenBank/DDBJ whole genome shotgun (WGS) entry which is preliminary data.</text>
</comment>
<organism evidence="1 2">
    <name type="scientific">Didymodactylos carnosus</name>
    <dbReference type="NCBI Taxonomy" id="1234261"/>
    <lineage>
        <taxon>Eukaryota</taxon>
        <taxon>Metazoa</taxon>
        <taxon>Spiralia</taxon>
        <taxon>Gnathifera</taxon>
        <taxon>Rotifera</taxon>
        <taxon>Eurotatoria</taxon>
        <taxon>Bdelloidea</taxon>
        <taxon>Philodinida</taxon>
        <taxon>Philodinidae</taxon>
        <taxon>Didymodactylos</taxon>
    </lineage>
</organism>
<dbReference type="PANTHER" id="PTHR46601:SF1">
    <property type="entry name" value="ADF-H DOMAIN-CONTAINING PROTEIN"/>
    <property type="match status" value="1"/>
</dbReference>
<accession>A0A8S2ZIN8</accession>
<dbReference type="PANTHER" id="PTHR46601">
    <property type="entry name" value="ULP_PROTEASE DOMAIN-CONTAINING PROTEIN"/>
    <property type="match status" value="1"/>
</dbReference>
<dbReference type="Proteomes" id="UP000681722">
    <property type="component" value="Unassembled WGS sequence"/>
</dbReference>
<sequence>MAEAAWAGIRCVLNELLDKKVIFTINLISDSPISQYRNKTMFFLMKKFAVEHKIEMKWIFLESGHGKGIADAIGGALKRKFDDAINFQPDESFSSASDLLHAVEHSADKIKLYLYEKSDVEEVKKSLPKLETIKGTASFHEVMATSDGKLYGKDLSSDTAKLLKTKF</sequence>
<reference evidence="1" key="1">
    <citation type="submission" date="2021-02" db="EMBL/GenBank/DDBJ databases">
        <authorList>
            <person name="Nowell W R."/>
        </authorList>
    </citation>
    <scope>NUCLEOTIDE SEQUENCE</scope>
</reference>
<dbReference type="OrthoDB" id="6357684at2759"/>
<evidence type="ECO:0000313" key="2">
    <source>
        <dbReference type="Proteomes" id="UP000681722"/>
    </source>
</evidence>
<gene>
    <name evidence="1" type="ORF">SRO942_LOCUS49815</name>
</gene>
<proteinExistence type="predicted"/>
<name>A0A8S2ZIN8_9BILA</name>
<protein>
    <submittedName>
        <fullName evidence="1">Uncharacterized protein</fullName>
    </submittedName>
</protein>
<dbReference type="EMBL" id="CAJOBC010136241">
    <property type="protein sequence ID" value="CAF4629791.1"/>
    <property type="molecule type" value="Genomic_DNA"/>
</dbReference>
<dbReference type="AlphaFoldDB" id="A0A8S2ZIN8"/>
<evidence type="ECO:0000313" key="1">
    <source>
        <dbReference type="EMBL" id="CAF4629791.1"/>
    </source>
</evidence>